<dbReference type="PANTHER" id="PTHR43214:SF24">
    <property type="entry name" value="TRANSCRIPTIONAL REGULATORY PROTEIN NARL-RELATED"/>
    <property type="match status" value="1"/>
</dbReference>
<evidence type="ECO:0000256" key="3">
    <source>
        <dbReference type="ARBA" id="ARBA00023125"/>
    </source>
</evidence>
<dbReference type="InterPro" id="IPR039420">
    <property type="entry name" value="WalR-like"/>
</dbReference>
<keyword evidence="1 5" id="KW-0597">Phosphoprotein</keyword>
<dbReference type="GO" id="GO:0006355">
    <property type="term" value="P:regulation of DNA-templated transcription"/>
    <property type="evidence" value="ECO:0007669"/>
    <property type="project" value="InterPro"/>
</dbReference>
<proteinExistence type="predicted"/>
<dbReference type="Pfam" id="PF00072">
    <property type="entry name" value="Response_reg"/>
    <property type="match status" value="1"/>
</dbReference>
<keyword evidence="4" id="KW-0804">Transcription</keyword>
<dbReference type="InterPro" id="IPR011006">
    <property type="entry name" value="CheY-like_superfamily"/>
</dbReference>
<organism evidence="8 9">
    <name type="scientific">Nocardioides guangzhouensis</name>
    <dbReference type="NCBI Taxonomy" id="2497878"/>
    <lineage>
        <taxon>Bacteria</taxon>
        <taxon>Bacillati</taxon>
        <taxon>Actinomycetota</taxon>
        <taxon>Actinomycetes</taxon>
        <taxon>Propionibacteriales</taxon>
        <taxon>Nocardioidaceae</taxon>
        <taxon>Nocardioides</taxon>
    </lineage>
</organism>
<dbReference type="CDD" id="cd17535">
    <property type="entry name" value="REC_NarL-like"/>
    <property type="match status" value="1"/>
</dbReference>
<evidence type="ECO:0000313" key="8">
    <source>
        <dbReference type="EMBL" id="RYP88458.1"/>
    </source>
</evidence>
<dbReference type="InterPro" id="IPR058245">
    <property type="entry name" value="NreC/VraR/RcsB-like_REC"/>
</dbReference>
<dbReference type="CDD" id="cd06170">
    <property type="entry name" value="LuxR_C_like"/>
    <property type="match status" value="1"/>
</dbReference>
<feature type="domain" description="HTH luxR-type" evidence="6">
    <location>
        <begin position="143"/>
        <end position="208"/>
    </location>
</feature>
<dbReference type="PROSITE" id="PS50110">
    <property type="entry name" value="RESPONSE_REGULATORY"/>
    <property type="match status" value="1"/>
</dbReference>
<dbReference type="GO" id="GO:0000160">
    <property type="term" value="P:phosphorelay signal transduction system"/>
    <property type="evidence" value="ECO:0007669"/>
    <property type="project" value="InterPro"/>
</dbReference>
<keyword evidence="9" id="KW-1185">Reference proteome</keyword>
<keyword evidence="2" id="KW-0805">Transcription regulation</keyword>
<protein>
    <submittedName>
        <fullName evidence="8">Response regulator transcription factor</fullName>
    </submittedName>
</protein>
<accession>A0A4Q4ZKA3</accession>
<evidence type="ECO:0000313" key="9">
    <source>
        <dbReference type="Proteomes" id="UP000295198"/>
    </source>
</evidence>
<dbReference type="InterPro" id="IPR016032">
    <property type="entry name" value="Sig_transdc_resp-reg_C-effctor"/>
</dbReference>
<keyword evidence="3" id="KW-0238">DNA-binding</keyword>
<dbReference type="PRINTS" id="PR00038">
    <property type="entry name" value="HTHLUXR"/>
</dbReference>
<dbReference type="EMBL" id="SDKM01000003">
    <property type="protein sequence ID" value="RYP88458.1"/>
    <property type="molecule type" value="Genomic_DNA"/>
</dbReference>
<dbReference type="PROSITE" id="PS00622">
    <property type="entry name" value="HTH_LUXR_1"/>
    <property type="match status" value="1"/>
</dbReference>
<name>A0A4Q4ZKA3_9ACTN</name>
<sequence length="210" mass="21971">MRVVVADDHPVFRRGLVGVLGEADDVDLVAEAADGEQAVDVAVRERPDVVLMDLNMAGTGGVEATRRIADAAPEVAVLVLTMHDDRDSVGAALRAGARGYLVKGAGGERIVEAVRAVAAGEAVFGADVAGQVLGRLADQRAPREGPFPTLTERELEVLDLIAGGRSNTEIARTLVLSDKTVRNHVSNIFAKLGVPDRAQAIVRARQAGLG</sequence>
<dbReference type="GO" id="GO:0003677">
    <property type="term" value="F:DNA binding"/>
    <property type="evidence" value="ECO:0007669"/>
    <property type="project" value="UniProtKB-KW"/>
</dbReference>
<dbReference type="Gene3D" id="3.40.50.2300">
    <property type="match status" value="1"/>
</dbReference>
<dbReference type="SUPFAM" id="SSF46894">
    <property type="entry name" value="C-terminal effector domain of the bipartite response regulators"/>
    <property type="match status" value="1"/>
</dbReference>
<evidence type="ECO:0000259" key="6">
    <source>
        <dbReference type="PROSITE" id="PS50043"/>
    </source>
</evidence>
<feature type="modified residue" description="4-aspartylphosphate" evidence="5">
    <location>
        <position position="53"/>
    </location>
</feature>
<gene>
    <name evidence="8" type="ORF">EKO23_03640</name>
</gene>
<dbReference type="PROSITE" id="PS50043">
    <property type="entry name" value="HTH_LUXR_2"/>
    <property type="match status" value="1"/>
</dbReference>
<dbReference type="SMART" id="SM00448">
    <property type="entry name" value="REC"/>
    <property type="match status" value="1"/>
</dbReference>
<evidence type="ECO:0000256" key="4">
    <source>
        <dbReference type="ARBA" id="ARBA00023163"/>
    </source>
</evidence>
<dbReference type="SMART" id="SM00421">
    <property type="entry name" value="HTH_LUXR"/>
    <property type="match status" value="1"/>
</dbReference>
<evidence type="ECO:0000256" key="2">
    <source>
        <dbReference type="ARBA" id="ARBA00023015"/>
    </source>
</evidence>
<dbReference type="Pfam" id="PF00196">
    <property type="entry name" value="GerE"/>
    <property type="match status" value="1"/>
</dbReference>
<evidence type="ECO:0000259" key="7">
    <source>
        <dbReference type="PROSITE" id="PS50110"/>
    </source>
</evidence>
<dbReference type="PANTHER" id="PTHR43214">
    <property type="entry name" value="TWO-COMPONENT RESPONSE REGULATOR"/>
    <property type="match status" value="1"/>
</dbReference>
<dbReference type="AlphaFoldDB" id="A0A4Q4ZKA3"/>
<dbReference type="Proteomes" id="UP000295198">
    <property type="component" value="Unassembled WGS sequence"/>
</dbReference>
<dbReference type="InterPro" id="IPR000792">
    <property type="entry name" value="Tscrpt_reg_LuxR_C"/>
</dbReference>
<feature type="domain" description="Response regulatory" evidence="7">
    <location>
        <begin position="2"/>
        <end position="118"/>
    </location>
</feature>
<evidence type="ECO:0000256" key="1">
    <source>
        <dbReference type="ARBA" id="ARBA00022553"/>
    </source>
</evidence>
<dbReference type="InterPro" id="IPR001789">
    <property type="entry name" value="Sig_transdc_resp-reg_receiver"/>
</dbReference>
<comment type="caution">
    <text evidence="8">The sequence shown here is derived from an EMBL/GenBank/DDBJ whole genome shotgun (WGS) entry which is preliminary data.</text>
</comment>
<evidence type="ECO:0000256" key="5">
    <source>
        <dbReference type="PROSITE-ProRule" id="PRU00169"/>
    </source>
</evidence>
<dbReference type="OrthoDB" id="9808843at2"/>
<reference evidence="8 9" key="1">
    <citation type="submission" date="2019-01" db="EMBL/GenBank/DDBJ databases">
        <title>Nocardioides guangzhouensis sp. nov., an actinobacterium isolated from soil.</title>
        <authorList>
            <person name="Fu Y."/>
            <person name="Cai Y."/>
            <person name="Lin Z."/>
            <person name="Chen P."/>
        </authorList>
    </citation>
    <scope>NUCLEOTIDE SEQUENCE [LARGE SCALE GENOMIC DNA]</scope>
    <source>
        <strain evidence="8 9">130</strain>
    </source>
</reference>
<dbReference type="SUPFAM" id="SSF52172">
    <property type="entry name" value="CheY-like"/>
    <property type="match status" value="1"/>
</dbReference>